<dbReference type="PANTHER" id="PTHR43861:SF1">
    <property type="entry name" value="TRANS-ACONITATE 2-METHYLTRANSFERASE"/>
    <property type="match status" value="1"/>
</dbReference>
<dbReference type="Pfam" id="PF13649">
    <property type="entry name" value="Methyltransf_25"/>
    <property type="match status" value="1"/>
</dbReference>
<accession>A0A1Y6K633</accession>
<dbReference type="EMBL" id="LT859958">
    <property type="protein sequence ID" value="SMX55151.1"/>
    <property type="molecule type" value="Genomic_DNA"/>
</dbReference>
<keyword evidence="5" id="KW-1185">Reference proteome</keyword>
<dbReference type="InterPro" id="IPR041698">
    <property type="entry name" value="Methyltransf_25"/>
</dbReference>
<dbReference type="Proteomes" id="UP000195514">
    <property type="component" value="Chromosome I"/>
</dbReference>
<reference evidence="5" key="1">
    <citation type="submission" date="2017-05" db="EMBL/GenBank/DDBJ databases">
        <authorList>
            <person name="Kirkegaard R."/>
            <person name="Mcilroy J S."/>
        </authorList>
    </citation>
    <scope>NUCLEOTIDE SEQUENCE [LARGE SCALE GENOMIC DNA]</scope>
</reference>
<dbReference type="Gene3D" id="3.40.50.150">
    <property type="entry name" value="Vaccinia Virus protein VP39"/>
    <property type="match status" value="1"/>
</dbReference>
<evidence type="ECO:0000313" key="4">
    <source>
        <dbReference type="EMBL" id="SMX55151.1"/>
    </source>
</evidence>
<dbReference type="InterPro" id="IPR029063">
    <property type="entry name" value="SAM-dependent_MTases_sf"/>
</dbReference>
<protein>
    <submittedName>
        <fullName evidence="4">Putative SAM-dependent methyltransferase</fullName>
    </submittedName>
</protein>
<dbReference type="SUPFAM" id="SSF53335">
    <property type="entry name" value="S-adenosyl-L-methionine-dependent methyltransferases"/>
    <property type="match status" value="1"/>
</dbReference>
<dbReference type="KEGG" id="abat:CFX1CAM_2086"/>
<evidence type="ECO:0000313" key="5">
    <source>
        <dbReference type="Proteomes" id="UP000195514"/>
    </source>
</evidence>
<dbReference type="AlphaFoldDB" id="A0A1Y6K633"/>
<evidence type="ECO:0000256" key="2">
    <source>
        <dbReference type="ARBA" id="ARBA00022679"/>
    </source>
</evidence>
<name>A0A1Y6K633_9CHLR</name>
<evidence type="ECO:0000259" key="3">
    <source>
        <dbReference type="Pfam" id="PF13649"/>
    </source>
</evidence>
<feature type="domain" description="Methyltransferase" evidence="3">
    <location>
        <begin position="60"/>
        <end position="147"/>
    </location>
</feature>
<dbReference type="CDD" id="cd02440">
    <property type="entry name" value="AdoMet_MTases"/>
    <property type="match status" value="1"/>
</dbReference>
<dbReference type="GO" id="GO:0008168">
    <property type="term" value="F:methyltransferase activity"/>
    <property type="evidence" value="ECO:0007669"/>
    <property type="project" value="UniProtKB-KW"/>
</dbReference>
<dbReference type="GO" id="GO:0032259">
    <property type="term" value="P:methylation"/>
    <property type="evidence" value="ECO:0007669"/>
    <property type="project" value="UniProtKB-KW"/>
</dbReference>
<keyword evidence="1 4" id="KW-0489">Methyltransferase</keyword>
<proteinExistence type="predicted"/>
<gene>
    <name evidence="4" type="ORF">CFX1CAM_2086</name>
</gene>
<evidence type="ECO:0000256" key="1">
    <source>
        <dbReference type="ARBA" id="ARBA00022603"/>
    </source>
</evidence>
<sequence>MPIAEVIKLSQTNKRQNLFDRWASTYDEDLEGKEAFPFFGYDAVLQSMLTAAELQPGHRVLDVGVGTGNLARRLPIPVDQIWGLDFSAAMLEKARLALPAAHLIQADLVGEDWLAKIEQRFECILSAYTLHEFPDPLKIKILTKLAKNSLKADGAMIIGDISFQHQADYHFVRKKFFDSWDEDEYYWCAEPLAGMLNQAGFSVHYEQISICAGTYQLRWKGY</sequence>
<dbReference type="PANTHER" id="PTHR43861">
    <property type="entry name" value="TRANS-ACONITATE 2-METHYLTRANSFERASE-RELATED"/>
    <property type="match status" value="1"/>
</dbReference>
<keyword evidence="2 4" id="KW-0808">Transferase</keyword>
<organism evidence="4 5">
    <name type="scientific">Candidatus Brevifilum fermentans</name>
    <dbReference type="NCBI Taxonomy" id="1986204"/>
    <lineage>
        <taxon>Bacteria</taxon>
        <taxon>Bacillati</taxon>
        <taxon>Chloroflexota</taxon>
        <taxon>Anaerolineae</taxon>
        <taxon>Anaerolineales</taxon>
        <taxon>Anaerolineaceae</taxon>
        <taxon>Candidatus Brevifilum</taxon>
    </lineage>
</organism>